<dbReference type="SUPFAM" id="SSF53335">
    <property type="entry name" value="S-adenosyl-L-methionine-dependent methyltransferases"/>
    <property type="match status" value="1"/>
</dbReference>
<organism evidence="1 2">
    <name type="scientific">Caulobacter hibisci</name>
    <dbReference type="NCBI Taxonomy" id="2035993"/>
    <lineage>
        <taxon>Bacteria</taxon>
        <taxon>Pseudomonadati</taxon>
        <taxon>Pseudomonadota</taxon>
        <taxon>Alphaproteobacteria</taxon>
        <taxon>Caulobacterales</taxon>
        <taxon>Caulobacteraceae</taxon>
        <taxon>Caulobacter</taxon>
    </lineage>
</organism>
<accession>A0ABS0T7X5</accession>
<dbReference type="InterPro" id="IPR029063">
    <property type="entry name" value="SAM-dependent_MTases_sf"/>
</dbReference>
<dbReference type="Proteomes" id="UP000639859">
    <property type="component" value="Unassembled WGS sequence"/>
</dbReference>
<comment type="caution">
    <text evidence="1">The sequence shown here is derived from an EMBL/GenBank/DDBJ whole genome shotgun (WGS) entry which is preliminary data.</text>
</comment>
<gene>
    <name evidence="1" type="ORF">I4Q42_25135</name>
</gene>
<keyword evidence="2" id="KW-1185">Reference proteome</keyword>
<keyword evidence="1" id="KW-0808">Transferase</keyword>
<reference evidence="1 2" key="1">
    <citation type="submission" date="2020-11" db="EMBL/GenBank/DDBJ databases">
        <title>genome sequence of strain KACC 18849.</title>
        <authorList>
            <person name="Gao J."/>
            <person name="Zhang X."/>
        </authorList>
    </citation>
    <scope>NUCLEOTIDE SEQUENCE [LARGE SCALE GENOMIC DNA]</scope>
    <source>
        <strain evidence="1 2">KACC 18849</strain>
    </source>
</reference>
<protein>
    <submittedName>
        <fullName evidence="1">Class I SAM-dependent methyltransferase</fullName>
    </submittedName>
</protein>
<evidence type="ECO:0000313" key="1">
    <source>
        <dbReference type="EMBL" id="MBI1686968.1"/>
    </source>
</evidence>
<evidence type="ECO:0000313" key="2">
    <source>
        <dbReference type="Proteomes" id="UP000639859"/>
    </source>
</evidence>
<dbReference type="Pfam" id="PF13578">
    <property type="entry name" value="Methyltransf_24"/>
    <property type="match status" value="1"/>
</dbReference>
<dbReference type="GO" id="GO:0032259">
    <property type="term" value="P:methylation"/>
    <property type="evidence" value="ECO:0007669"/>
    <property type="project" value="UniProtKB-KW"/>
</dbReference>
<name>A0ABS0T7X5_9CAUL</name>
<dbReference type="RefSeq" id="WP_198578850.1">
    <property type="nucleotide sequence ID" value="NZ_JADWOX010000032.1"/>
</dbReference>
<keyword evidence="1" id="KW-0489">Methyltransferase</keyword>
<sequence>MADGSTPAFDAELTDAVDARGSGAKLRSLGKINPRFASQLARTMLAKTRDHDSADAFAAYSEGKGFEFTSAWAANNIPFVAPLLRDFMAKRPEAGPKVRYMEIGAYEGRNLAFMDWMFPDRLDVTVIDPWFDENLNPEEKYHAVEPRFHRNMNRTTFGKVHTHKGFSTYELPKMLERGDKFDLIYVDGSHTALAVMIDLCCCASLLEVGGMMVLDDYWHDISEIGGPGVKQAVDQFHAAFGRYFDVAAVYRQVALVKTAEIPR</sequence>
<dbReference type="Gene3D" id="3.40.50.150">
    <property type="entry name" value="Vaccinia Virus protein VP39"/>
    <property type="match status" value="1"/>
</dbReference>
<dbReference type="EMBL" id="JADWOX010000032">
    <property type="protein sequence ID" value="MBI1686968.1"/>
    <property type="molecule type" value="Genomic_DNA"/>
</dbReference>
<dbReference type="GO" id="GO:0008168">
    <property type="term" value="F:methyltransferase activity"/>
    <property type="evidence" value="ECO:0007669"/>
    <property type="project" value="UniProtKB-KW"/>
</dbReference>
<proteinExistence type="predicted"/>